<feature type="coiled-coil region" evidence="1">
    <location>
        <begin position="227"/>
        <end position="254"/>
    </location>
</feature>
<dbReference type="GO" id="GO:0005814">
    <property type="term" value="C:centriole"/>
    <property type="evidence" value="ECO:0007669"/>
    <property type="project" value="TreeGrafter"/>
</dbReference>
<dbReference type="AlphaFoldDB" id="A0A7L1V4D2"/>
<evidence type="ECO:0000313" key="4">
    <source>
        <dbReference type="Proteomes" id="UP000583915"/>
    </source>
</evidence>
<dbReference type="GO" id="GO:0005813">
    <property type="term" value="C:centrosome"/>
    <property type="evidence" value="ECO:0007669"/>
    <property type="project" value="InterPro"/>
</dbReference>
<dbReference type="PANTHER" id="PTHR34343">
    <property type="entry name" value="SEROLOGICALLY DEFINED COLON CANCER ANTIGEN 8"/>
    <property type="match status" value="1"/>
</dbReference>
<feature type="coiled-coil region" evidence="1">
    <location>
        <begin position="349"/>
        <end position="639"/>
    </location>
</feature>
<feature type="coiled-coil region" evidence="1">
    <location>
        <begin position="103"/>
        <end position="130"/>
    </location>
</feature>
<protein>
    <submittedName>
        <fullName evidence="3">SDCG8 protein</fullName>
    </submittedName>
</protein>
<sequence>ERASESISQLKHALAKGDAGPGLEQSSVAESSDSDGRASGDCGTAASQELQHSQAVNQLKILLQHQERTESEESPSRRKKSFHKPPEAVPADLPALSDLVPIINDQSQYINHLEAEVKFYKEELSEVKDRGQAVLLENEELHQKLKFLTAENVERTFYMLREQTLLDASANTQNSWPVGGNNCSTHQPVTSSPTHNKDQAFVTAASGDQAKWPVELENLKLLYQEKVNILDAQIQSLRKDLSESQKTCKDLEGRLKHQKSLFSGRNPSQVGGLCLSCAQHEAVLAQTHCNTHVQTMERLTRERDDLMDALVSARQSMKEMQQRESNACKQVEHAVQMAEEANFEKTKALVHCEQLKSEMERQKNYLEKELAAHLNKRADEKEALRREMRKEREDLAAMVTALSKDVAVLEAQVERITREKNSLVNQLEESQCQLASHETEMNKVCGEMRYQLNQTKMKKDEAEKELREYRTKTIRELEIKDQKIEKLGLELNGNKQRLEQAQQDVTGAREECLKLTELLSKSEHQLHLTRLEKESIQHSFSNEAKARALQAQQREQELTQKMQQMEAQHEKTVEELDSLLTSQNTFIAKLKEECFMLARKLEQMSEKYRSEVNQLSQEKEYLHGRLEKMQKRNDELDQQCIQHGRMHERMKSRLQQLDKHCQATAQQLVELLSKQNQLLKEKHLLTEEVQFLRTQEKKWDADLKQDTDGMK</sequence>
<feature type="compositionally biased region" description="Polar residues" evidence="2">
    <location>
        <begin position="45"/>
        <end position="57"/>
    </location>
</feature>
<feature type="region of interest" description="Disordered" evidence="2">
    <location>
        <begin position="1"/>
        <end position="92"/>
    </location>
</feature>
<feature type="compositionally biased region" description="Basic and acidic residues" evidence="2">
    <location>
        <begin position="65"/>
        <end position="76"/>
    </location>
</feature>
<dbReference type="PANTHER" id="PTHR34343:SF1">
    <property type="entry name" value="SEROLOGICALLY DEFINED COLON CANCER ANTIGEN 8"/>
    <property type="match status" value="1"/>
</dbReference>
<evidence type="ECO:0000256" key="1">
    <source>
        <dbReference type="SAM" id="Coils"/>
    </source>
</evidence>
<evidence type="ECO:0000313" key="3">
    <source>
        <dbReference type="EMBL" id="NXO80144.1"/>
    </source>
</evidence>
<dbReference type="GO" id="GO:0030010">
    <property type="term" value="P:establishment of cell polarity"/>
    <property type="evidence" value="ECO:0007669"/>
    <property type="project" value="TreeGrafter"/>
</dbReference>
<feature type="coiled-coil region" evidence="1">
    <location>
        <begin position="296"/>
        <end position="323"/>
    </location>
</feature>
<gene>
    <name evidence="3" type="primary">Sdccag8</name>
    <name evidence="3" type="ORF">SITEUR_R04228</name>
</gene>
<reference evidence="3 4" key="1">
    <citation type="submission" date="2019-09" db="EMBL/GenBank/DDBJ databases">
        <title>Bird 10,000 Genomes (B10K) Project - Family phase.</title>
        <authorList>
            <person name="Zhang G."/>
        </authorList>
    </citation>
    <scope>NUCLEOTIDE SEQUENCE [LARGE SCALE GENOMIC DNA]</scope>
    <source>
        <strain evidence="3">B10K-DU-002-25</strain>
        <tissue evidence="3">Muscle</tissue>
    </source>
</reference>
<feature type="non-terminal residue" evidence="3">
    <location>
        <position position="1"/>
    </location>
</feature>
<keyword evidence="4" id="KW-1185">Reference proteome</keyword>
<keyword evidence="1" id="KW-0175">Coiled coil</keyword>
<proteinExistence type="predicted"/>
<accession>A0A7L1V4D2</accession>
<organism evidence="3 4">
    <name type="scientific">Sitta europaea</name>
    <name type="common">Eurasian nuthatch</name>
    <dbReference type="NCBI Taxonomy" id="50251"/>
    <lineage>
        <taxon>Eukaryota</taxon>
        <taxon>Metazoa</taxon>
        <taxon>Chordata</taxon>
        <taxon>Craniata</taxon>
        <taxon>Vertebrata</taxon>
        <taxon>Euteleostomi</taxon>
        <taxon>Archelosauria</taxon>
        <taxon>Archosauria</taxon>
        <taxon>Dinosauria</taxon>
        <taxon>Saurischia</taxon>
        <taxon>Theropoda</taxon>
        <taxon>Coelurosauria</taxon>
        <taxon>Aves</taxon>
        <taxon>Neognathae</taxon>
        <taxon>Neoaves</taxon>
        <taxon>Telluraves</taxon>
        <taxon>Australaves</taxon>
        <taxon>Passeriformes</taxon>
        <taxon>Sittidae</taxon>
        <taxon>Sitta</taxon>
    </lineage>
</organism>
<feature type="non-terminal residue" evidence="3">
    <location>
        <position position="711"/>
    </location>
</feature>
<comment type="caution">
    <text evidence="3">The sequence shown here is derived from an EMBL/GenBank/DDBJ whole genome shotgun (WGS) entry which is preliminary data.</text>
</comment>
<dbReference type="GO" id="GO:0007098">
    <property type="term" value="P:centrosome cycle"/>
    <property type="evidence" value="ECO:0007669"/>
    <property type="project" value="InterPro"/>
</dbReference>
<dbReference type="Pfam" id="PF15964">
    <property type="entry name" value="CCCAP"/>
    <property type="match status" value="1"/>
</dbReference>
<dbReference type="Proteomes" id="UP000583915">
    <property type="component" value="Unassembled WGS sequence"/>
</dbReference>
<evidence type="ECO:0000256" key="2">
    <source>
        <dbReference type="SAM" id="MobiDB-lite"/>
    </source>
</evidence>
<dbReference type="InterPro" id="IPR031887">
    <property type="entry name" value="SDCCAG8"/>
</dbReference>
<dbReference type="EMBL" id="VXBS01004378">
    <property type="protein sequence ID" value="NXO80144.1"/>
    <property type="molecule type" value="Genomic_DNA"/>
</dbReference>
<name>A0A7L1V4D2_SITEU</name>
<dbReference type="GO" id="GO:0001764">
    <property type="term" value="P:neuron migration"/>
    <property type="evidence" value="ECO:0007669"/>
    <property type="project" value="TreeGrafter"/>
</dbReference>
<dbReference type="GO" id="GO:0035148">
    <property type="term" value="P:tube formation"/>
    <property type="evidence" value="ECO:0007669"/>
    <property type="project" value="TreeGrafter"/>
</dbReference>